<dbReference type="SUPFAM" id="SSF51445">
    <property type="entry name" value="(Trans)glycosidases"/>
    <property type="match status" value="2"/>
</dbReference>
<keyword evidence="1" id="KW-0812">Transmembrane</keyword>
<dbReference type="InterPro" id="IPR001360">
    <property type="entry name" value="Glyco_hydro_1"/>
</dbReference>
<evidence type="ECO:0000256" key="1">
    <source>
        <dbReference type="SAM" id="Phobius"/>
    </source>
</evidence>
<sequence length="993" mass="112560">VAGAPGNEWISAMSRGAPPPAALLAALLLLPAAAGLPGEGSAIWSRNPGASPVNASQLFLHDTFPKNFLWGVGTGAFQVEGSWREDGKGPSIWDRFVRTRLQSVNSTAASSDSYIFLEKDLSALDFLGVSFYQFSISWPRLFPDGTAAVVNAKGLQYYNALLDALVLRHIQPMVTLYHWDLPLALQEKYGGWKNESMVDIFNDYATYCFQTFGDRVRYWITIHNPYLVAWHGYGTGIHAPGERGDIATVYTVGHNLIKAHAKVWHNYHSNFRPRQRGWLSLTLGSHWVEPGRSEAAADAARCQQSVAAQQQVRGTADFFALSFGPNNFKPPSTVPKMGQNVSLSLRQVLNWIKLEYGNPRILIAENGWFTDSHVTTEDTTAIYMMKNFLNQVLQAVRSDEVQVFGYTAWSLLDGFEWQDAYSTRRGLFYVDFNSKQKERKPKSSARYYKQIIQENGFPLKEATPDMQGQFPCGFSWGVTESVLKPELMASSPQFTDPSLYVWNATGNRRLHRVKGVKLKTRQAQCTDFISIKKQLEMLARMGVTHFRFALDWASVLPSGNLTSANRQALRYYRCVVSEGLKLNVSAMVTLYHPTHARLGLPGPLRLGGGWLNPATAQAFRDYAGLCFRELGDVVRLWITINEPNRLSDIYNRTGNDTYLAAHHLLMAHALAWRLYDRRYRAAQRGAVSLALHSDWAEPANPFVDSHWKAAERFLQFEIAWFAEPLFGSGDYPPAMREHLAARSRRGLSGSALPRFTEAERRLVRGAADFYALNHFTTRFVMHEQRRGSSYDADRDVQFLQDITRLSSPSRLAVLPWGARKLLRWIRGHYGDVDIYITASGVDDQARENDRLRKYYLEKYVQEALKAYLIDKVKIRGYYAFKLTEEKSKPRFGFFTSDFKAKSSVRFYNKLISSGGFPAEHSGPACGQAQRDRECAVCSLLLRRKPLIFFGCCLFSTLVLLLSIIIFHQRRRKFWKGKNVQNIPLKKARKRVLS</sequence>
<name>A0A8C2UNJ1_CHILA</name>
<dbReference type="Proteomes" id="UP000694398">
    <property type="component" value="Unassembled WGS sequence"/>
</dbReference>
<proteinExistence type="predicted"/>
<dbReference type="GO" id="GO:0090080">
    <property type="term" value="P:positive regulation of MAPKKK cascade by fibroblast growth factor receptor signaling pathway"/>
    <property type="evidence" value="ECO:0007669"/>
    <property type="project" value="Ensembl"/>
</dbReference>
<dbReference type="Pfam" id="PF00232">
    <property type="entry name" value="Glyco_hydro_1"/>
    <property type="match status" value="3"/>
</dbReference>
<dbReference type="AlphaFoldDB" id="A0A8C2UNJ1"/>
<accession>A0A8C2UNJ1</accession>
<dbReference type="InterPro" id="IPR033132">
    <property type="entry name" value="GH_1_N_CS"/>
</dbReference>
<dbReference type="PROSITE" id="PS00653">
    <property type="entry name" value="GLYCOSYL_HYDROL_F1_2"/>
    <property type="match status" value="1"/>
</dbReference>
<keyword evidence="4" id="KW-1185">Reference proteome</keyword>
<keyword evidence="1" id="KW-1133">Transmembrane helix</keyword>
<organism evidence="3 4">
    <name type="scientific">Chinchilla lanigera</name>
    <name type="common">Long-tailed chinchilla</name>
    <name type="synonym">Chinchilla villidera</name>
    <dbReference type="NCBI Taxonomy" id="34839"/>
    <lineage>
        <taxon>Eukaryota</taxon>
        <taxon>Metazoa</taxon>
        <taxon>Chordata</taxon>
        <taxon>Craniata</taxon>
        <taxon>Vertebrata</taxon>
        <taxon>Euteleostomi</taxon>
        <taxon>Mammalia</taxon>
        <taxon>Eutheria</taxon>
        <taxon>Euarchontoglires</taxon>
        <taxon>Glires</taxon>
        <taxon>Rodentia</taxon>
        <taxon>Hystricomorpha</taxon>
        <taxon>Chinchillidae</taxon>
        <taxon>Chinchilla</taxon>
    </lineage>
</organism>
<dbReference type="GO" id="GO:0004553">
    <property type="term" value="F:hydrolase activity, hydrolyzing O-glycosyl compounds"/>
    <property type="evidence" value="ECO:0007669"/>
    <property type="project" value="InterPro"/>
</dbReference>
<feature type="chain" id="PRO_5034960963" evidence="2">
    <location>
        <begin position="36"/>
        <end position="993"/>
    </location>
</feature>
<reference evidence="3" key="1">
    <citation type="submission" date="2025-08" db="UniProtKB">
        <authorList>
            <consortium name="Ensembl"/>
        </authorList>
    </citation>
    <scope>IDENTIFICATION</scope>
</reference>
<keyword evidence="2" id="KW-0732">Signal</keyword>
<evidence type="ECO:0000256" key="2">
    <source>
        <dbReference type="SAM" id="SignalP"/>
    </source>
</evidence>
<dbReference type="GO" id="GO:0005975">
    <property type="term" value="P:carbohydrate metabolic process"/>
    <property type="evidence" value="ECO:0007669"/>
    <property type="project" value="InterPro"/>
</dbReference>
<dbReference type="PANTHER" id="PTHR10353:SF68">
    <property type="entry name" value="BETA-KLOTHO"/>
    <property type="match status" value="1"/>
</dbReference>
<dbReference type="PRINTS" id="PR00131">
    <property type="entry name" value="GLHYDRLASE1"/>
</dbReference>
<gene>
    <name evidence="3" type="primary">KLB</name>
</gene>
<dbReference type="Ensembl" id="ENSCLAT00000002075.1">
    <property type="protein sequence ID" value="ENSCLAP00000002030.1"/>
    <property type="gene ID" value="ENSCLAG00000001476.1"/>
</dbReference>
<dbReference type="FunFam" id="3.20.20.80:FF:000238">
    <property type="entry name" value="Klotho beta"/>
    <property type="match status" value="1"/>
</dbReference>
<dbReference type="GO" id="GO:0017134">
    <property type="term" value="F:fibroblast growth factor binding"/>
    <property type="evidence" value="ECO:0007669"/>
    <property type="project" value="Ensembl"/>
</dbReference>
<reference evidence="3" key="2">
    <citation type="submission" date="2025-09" db="UniProtKB">
        <authorList>
            <consortium name="Ensembl"/>
        </authorList>
    </citation>
    <scope>IDENTIFICATION</scope>
</reference>
<dbReference type="GeneTree" id="ENSGT00940000157489"/>
<feature type="transmembrane region" description="Helical" evidence="1">
    <location>
        <begin position="946"/>
        <end position="966"/>
    </location>
</feature>
<keyword evidence="1" id="KW-0472">Membrane</keyword>
<dbReference type="Gene3D" id="3.20.20.80">
    <property type="entry name" value="Glycosidases"/>
    <property type="match status" value="3"/>
</dbReference>
<protein>
    <submittedName>
        <fullName evidence="3">Klotho beta</fullName>
    </submittedName>
</protein>
<dbReference type="GO" id="GO:0005104">
    <property type="term" value="F:fibroblast growth factor receptor binding"/>
    <property type="evidence" value="ECO:0007669"/>
    <property type="project" value="Ensembl"/>
</dbReference>
<dbReference type="GO" id="GO:0008284">
    <property type="term" value="P:positive regulation of cell population proliferation"/>
    <property type="evidence" value="ECO:0007669"/>
    <property type="project" value="Ensembl"/>
</dbReference>
<dbReference type="OMA" id="RRKFWKA"/>
<evidence type="ECO:0000313" key="3">
    <source>
        <dbReference type="Ensembl" id="ENSCLAP00000002030.1"/>
    </source>
</evidence>
<dbReference type="FunFam" id="3.20.20.80:FF:000042">
    <property type="entry name" value="Klotho"/>
    <property type="match status" value="1"/>
</dbReference>
<evidence type="ECO:0000313" key="4">
    <source>
        <dbReference type="Proteomes" id="UP000694398"/>
    </source>
</evidence>
<dbReference type="InterPro" id="IPR017853">
    <property type="entry name" value="GH"/>
</dbReference>
<dbReference type="PANTHER" id="PTHR10353">
    <property type="entry name" value="GLYCOSYL HYDROLASE"/>
    <property type="match status" value="1"/>
</dbReference>
<feature type="signal peptide" evidence="2">
    <location>
        <begin position="1"/>
        <end position="35"/>
    </location>
</feature>